<dbReference type="AlphaFoldDB" id="A0A1Q3AYH3"/>
<keyword evidence="2" id="KW-1185">Reference proteome</keyword>
<dbReference type="FunCoup" id="A0A1Q3AYH3">
    <property type="interactions" value="807"/>
</dbReference>
<organism evidence="1 2">
    <name type="scientific">Cephalotus follicularis</name>
    <name type="common">Albany pitcher plant</name>
    <dbReference type="NCBI Taxonomy" id="3775"/>
    <lineage>
        <taxon>Eukaryota</taxon>
        <taxon>Viridiplantae</taxon>
        <taxon>Streptophyta</taxon>
        <taxon>Embryophyta</taxon>
        <taxon>Tracheophyta</taxon>
        <taxon>Spermatophyta</taxon>
        <taxon>Magnoliopsida</taxon>
        <taxon>eudicotyledons</taxon>
        <taxon>Gunneridae</taxon>
        <taxon>Pentapetalae</taxon>
        <taxon>rosids</taxon>
        <taxon>fabids</taxon>
        <taxon>Oxalidales</taxon>
        <taxon>Cephalotaceae</taxon>
        <taxon>Cephalotus</taxon>
    </lineage>
</organism>
<dbReference type="Proteomes" id="UP000187406">
    <property type="component" value="Unassembled WGS sequence"/>
</dbReference>
<sequence>MSLLIKNPLRIKPYNSLFLLTKTLTSTPQHTHTPKKSLTDLFKEAVGLSETKESNSFETETSDFKNNLLTLERQIRRLKSESSNNQVNVKKNKPKKAESLYSVFVKNKEIKSVTRDDEDIRVFKELSPEMEAFVSFLYKEGYFNKANFTAGDGKLDFSCFDNGYGRDFIKFSTEMFAKDHQEIAKWLSGSDLKKVALFGCPSLTRKNVFSAKRLRAFFEINENTVCSKCALKDSCKLENKSVWNGDTKNLNLAIVLRIITLYAMEEVPAQLAVPDEIKACVHRLLKTIMNLSQTTA</sequence>
<reference evidence="2" key="1">
    <citation type="submission" date="2016-04" db="EMBL/GenBank/DDBJ databases">
        <title>Cephalotus genome sequencing.</title>
        <authorList>
            <person name="Fukushima K."/>
            <person name="Hasebe M."/>
            <person name="Fang X."/>
        </authorList>
    </citation>
    <scope>NUCLEOTIDE SEQUENCE [LARGE SCALE GENOMIC DNA]</scope>
    <source>
        <strain evidence="2">cv. St1</strain>
    </source>
</reference>
<gene>
    <name evidence="1" type="ORF">CFOL_v3_04224</name>
</gene>
<dbReference type="InParanoid" id="A0A1Q3AYH3"/>
<name>A0A1Q3AYH3_CEPFO</name>
<protein>
    <submittedName>
        <fullName evidence="1">Uncharacterized protein</fullName>
    </submittedName>
</protein>
<comment type="caution">
    <text evidence="1">The sequence shown here is derived from an EMBL/GenBank/DDBJ whole genome shotgun (WGS) entry which is preliminary data.</text>
</comment>
<evidence type="ECO:0000313" key="1">
    <source>
        <dbReference type="EMBL" id="GAV60695.1"/>
    </source>
</evidence>
<evidence type="ECO:0000313" key="2">
    <source>
        <dbReference type="Proteomes" id="UP000187406"/>
    </source>
</evidence>
<proteinExistence type="predicted"/>
<accession>A0A1Q3AYH3</accession>
<dbReference type="STRING" id="3775.A0A1Q3AYH3"/>
<dbReference type="OrthoDB" id="974159at2759"/>
<dbReference type="EMBL" id="BDDD01000163">
    <property type="protein sequence ID" value="GAV60695.1"/>
    <property type="molecule type" value="Genomic_DNA"/>
</dbReference>